<reference evidence="6" key="1">
    <citation type="journal article" date="2023" name="Plant J.">
        <title>The genome of the king protea, Protea cynaroides.</title>
        <authorList>
            <person name="Chang J."/>
            <person name="Duong T.A."/>
            <person name="Schoeman C."/>
            <person name="Ma X."/>
            <person name="Roodt D."/>
            <person name="Barker N."/>
            <person name="Li Z."/>
            <person name="Van de Peer Y."/>
            <person name="Mizrachi E."/>
        </authorList>
    </citation>
    <scope>NUCLEOTIDE SEQUENCE</scope>
    <source>
        <tissue evidence="6">Young leaves</tissue>
    </source>
</reference>
<dbReference type="PANTHER" id="PTHR19338:SF73">
    <property type="entry name" value="DISEASE RESISTANCE PROTEIN RGA2-LIKE"/>
    <property type="match status" value="1"/>
</dbReference>
<gene>
    <name evidence="6" type="ORF">NE237_008440</name>
</gene>
<name>A0A9Q0KVT1_9MAGN</name>
<dbReference type="PANTHER" id="PTHR19338">
    <property type="entry name" value="TRANSLOCASE OF INNER MITOCHONDRIAL MEMBRANE 13 HOMOLOG"/>
    <property type="match status" value="1"/>
</dbReference>
<evidence type="ECO:0000259" key="5">
    <source>
        <dbReference type="Pfam" id="PF18052"/>
    </source>
</evidence>
<organism evidence="6 7">
    <name type="scientific">Protea cynaroides</name>
    <dbReference type="NCBI Taxonomy" id="273540"/>
    <lineage>
        <taxon>Eukaryota</taxon>
        <taxon>Viridiplantae</taxon>
        <taxon>Streptophyta</taxon>
        <taxon>Embryophyta</taxon>
        <taxon>Tracheophyta</taxon>
        <taxon>Spermatophyta</taxon>
        <taxon>Magnoliopsida</taxon>
        <taxon>Proteales</taxon>
        <taxon>Proteaceae</taxon>
        <taxon>Protea</taxon>
    </lineage>
</organism>
<keyword evidence="3" id="KW-0611">Plant defense</keyword>
<evidence type="ECO:0000313" key="6">
    <source>
        <dbReference type="EMBL" id="KAJ4977660.1"/>
    </source>
</evidence>
<feature type="coiled-coil region" evidence="4">
    <location>
        <begin position="28"/>
        <end position="55"/>
    </location>
</feature>
<keyword evidence="4" id="KW-0175">Coiled coil</keyword>
<accession>A0A9Q0KVT1</accession>
<keyword evidence="1" id="KW-0677">Repeat</keyword>
<comment type="caution">
    <text evidence="6">The sequence shown here is derived from an EMBL/GenBank/DDBJ whole genome shotgun (WGS) entry which is preliminary data.</text>
</comment>
<protein>
    <recommendedName>
        <fullName evidence="5">Disease resistance N-terminal domain-containing protein</fullName>
    </recommendedName>
</protein>
<dbReference type="AlphaFoldDB" id="A0A9Q0KVT1"/>
<keyword evidence="2" id="KW-0547">Nucleotide-binding</keyword>
<dbReference type="Proteomes" id="UP001141806">
    <property type="component" value="Unassembled WGS sequence"/>
</dbReference>
<evidence type="ECO:0000256" key="4">
    <source>
        <dbReference type="SAM" id="Coils"/>
    </source>
</evidence>
<proteinExistence type="predicted"/>
<dbReference type="Pfam" id="PF18052">
    <property type="entry name" value="Rx_N"/>
    <property type="match status" value="1"/>
</dbReference>
<dbReference type="Gene3D" id="1.20.5.4130">
    <property type="match status" value="1"/>
</dbReference>
<keyword evidence="7" id="KW-1185">Reference proteome</keyword>
<dbReference type="EMBL" id="JAMYWD010000002">
    <property type="protein sequence ID" value="KAJ4977660.1"/>
    <property type="molecule type" value="Genomic_DNA"/>
</dbReference>
<sequence length="108" mass="12110">MAEAILSDLAVTIVEGLGNLLVKELGVASGVKRELRKLEESLSKIKAILLDAEKKSAMDNVVKDWLKKLNEIAYDAEDVLDEFATEALRRRVELPNNILLKQGQEHRQ</sequence>
<dbReference type="CDD" id="cd14798">
    <property type="entry name" value="RX-CC_like"/>
    <property type="match status" value="1"/>
</dbReference>
<evidence type="ECO:0000256" key="3">
    <source>
        <dbReference type="ARBA" id="ARBA00022821"/>
    </source>
</evidence>
<dbReference type="GO" id="GO:0006952">
    <property type="term" value="P:defense response"/>
    <property type="evidence" value="ECO:0007669"/>
    <property type="project" value="UniProtKB-KW"/>
</dbReference>
<evidence type="ECO:0000313" key="7">
    <source>
        <dbReference type="Proteomes" id="UP001141806"/>
    </source>
</evidence>
<evidence type="ECO:0000256" key="1">
    <source>
        <dbReference type="ARBA" id="ARBA00022737"/>
    </source>
</evidence>
<feature type="domain" description="Disease resistance N-terminal" evidence="5">
    <location>
        <begin position="13"/>
        <end position="93"/>
    </location>
</feature>
<dbReference type="OrthoDB" id="1933539at2759"/>
<dbReference type="InterPro" id="IPR038005">
    <property type="entry name" value="RX-like_CC"/>
</dbReference>
<dbReference type="GO" id="GO:0000166">
    <property type="term" value="F:nucleotide binding"/>
    <property type="evidence" value="ECO:0007669"/>
    <property type="project" value="UniProtKB-KW"/>
</dbReference>
<evidence type="ECO:0000256" key="2">
    <source>
        <dbReference type="ARBA" id="ARBA00022741"/>
    </source>
</evidence>
<dbReference type="InterPro" id="IPR041118">
    <property type="entry name" value="Rx_N"/>
</dbReference>